<keyword evidence="3" id="KW-1185">Reference proteome</keyword>
<dbReference type="SUPFAM" id="SSF53335">
    <property type="entry name" value="S-adenosyl-L-methionine-dependent methyltransferases"/>
    <property type="match status" value="1"/>
</dbReference>
<dbReference type="GO" id="GO:0032259">
    <property type="term" value="P:methylation"/>
    <property type="evidence" value="ECO:0007669"/>
    <property type="project" value="UniProtKB-KW"/>
</dbReference>
<dbReference type="CDD" id="cd02440">
    <property type="entry name" value="AdoMet_MTases"/>
    <property type="match status" value="1"/>
</dbReference>
<accession>A0A7X3FKA9</accession>
<keyword evidence="2" id="KW-0808">Transferase</keyword>
<name>A0A7X3FKA9_9BACL</name>
<proteinExistence type="predicted"/>
<dbReference type="AlphaFoldDB" id="A0A7X3FKA9"/>
<sequence>MDKIRKYYNQFDEWGRLDREPVEFMINSHFIRQYLPAGGRILDNGAGPGKYAMKLAEAGYKVTLTDYTPRLVEIAESKAREHGLEPRFDGFHTVDARDLGIFSDEEFDGALMLGPMYHLQTEEDRIQAVSELHRVTAENGIVFVAFMSRTRHLTTSLLFPEAWKPNHTAEGLAHFMATGIFNHSDEGRFTGAYYFDIEAITPFMETHGFQTIKLIGSGSVAGVMNEQQWDYWRSQGEEAFRSLLAIVMKEAENPYNLGSSSHLLYIGKRV</sequence>
<dbReference type="RefSeq" id="WP_157337343.1">
    <property type="nucleotide sequence ID" value="NZ_RHLK01000010.1"/>
</dbReference>
<gene>
    <name evidence="2" type="ORF">EDM21_16925</name>
</gene>
<dbReference type="InterPro" id="IPR029063">
    <property type="entry name" value="SAM-dependent_MTases_sf"/>
</dbReference>
<keyword evidence="2" id="KW-0489">Methyltransferase</keyword>
<evidence type="ECO:0000313" key="3">
    <source>
        <dbReference type="Proteomes" id="UP000490800"/>
    </source>
</evidence>
<dbReference type="Proteomes" id="UP000490800">
    <property type="component" value="Unassembled WGS sequence"/>
</dbReference>
<dbReference type="GO" id="GO:0008168">
    <property type="term" value="F:methyltransferase activity"/>
    <property type="evidence" value="ECO:0007669"/>
    <property type="project" value="UniProtKB-KW"/>
</dbReference>
<dbReference type="Pfam" id="PF13649">
    <property type="entry name" value="Methyltransf_25"/>
    <property type="match status" value="1"/>
</dbReference>
<dbReference type="Gene3D" id="3.40.50.150">
    <property type="entry name" value="Vaccinia Virus protein VP39"/>
    <property type="match status" value="1"/>
</dbReference>
<reference evidence="2 3" key="1">
    <citation type="journal article" date="2019" name="Microorganisms">
        <title>Paenibacillus lutrae sp. nov., A Chitinolytic Species Isolated from A River Otter in Castril Natural Park, Granada, Spain.</title>
        <authorList>
            <person name="Rodriguez M."/>
            <person name="Reina J.C."/>
            <person name="Bejar V."/>
            <person name="Llamas I."/>
        </authorList>
    </citation>
    <scope>NUCLEOTIDE SEQUENCE [LARGE SCALE GENOMIC DNA]</scope>
    <source>
        <strain evidence="2 3">N10</strain>
    </source>
</reference>
<dbReference type="OrthoDB" id="9810615at2"/>
<dbReference type="EMBL" id="RHLK01000010">
    <property type="protein sequence ID" value="MVP01182.1"/>
    <property type="molecule type" value="Genomic_DNA"/>
</dbReference>
<evidence type="ECO:0000313" key="2">
    <source>
        <dbReference type="EMBL" id="MVP01182.1"/>
    </source>
</evidence>
<dbReference type="InterPro" id="IPR041698">
    <property type="entry name" value="Methyltransf_25"/>
</dbReference>
<protein>
    <submittedName>
        <fullName evidence="2">Methyltransferase domain-containing protein</fullName>
    </submittedName>
</protein>
<comment type="caution">
    <text evidence="2">The sequence shown here is derived from an EMBL/GenBank/DDBJ whole genome shotgun (WGS) entry which is preliminary data.</text>
</comment>
<organism evidence="2 3">
    <name type="scientific">Paenibacillus lutrae</name>
    <dbReference type="NCBI Taxonomy" id="2078573"/>
    <lineage>
        <taxon>Bacteria</taxon>
        <taxon>Bacillati</taxon>
        <taxon>Bacillota</taxon>
        <taxon>Bacilli</taxon>
        <taxon>Bacillales</taxon>
        <taxon>Paenibacillaceae</taxon>
        <taxon>Paenibacillus</taxon>
    </lineage>
</organism>
<feature type="domain" description="Methyltransferase" evidence="1">
    <location>
        <begin position="41"/>
        <end position="140"/>
    </location>
</feature>
<evidence type="ECO:0000259" key="1">
    <source>
        <dbReference type="Pfam" id="PF13649"/>
    </source>
</evidence>